<dbReference type="DNASU" id="1146120"/>
<dbReference type="KEGG" id="ypk:y1172"/>
<organism evidence="1 2">
    <name type="scientific">Yersinia pestis</name>
    <dbReference type="NCBI Taxonomy" id="632"/>
    <lineage>
        <taxon>Bacteria</taxon>
        <taxon>Pseudomonadati</taxon>
        <taxon>Pseudomonadota</taxon>
        <taxon>Gammaproteobacteria</taxon>
        <taxon>Enterobacterales</taxon>
        <taxon>Yersiniaceae</taxon>
        <taxon>Yersinia</taxon>
    </lineage>
</organism>
<dbReference type="EMBL" id="AE009952">
    <property type="protein sequence ID" value="AAM84750.1"/>
    <property type="molecule type" value="Genomic_DNA"/>
</dbReference>
<name>Q8CLJ6_YERPE</name>
<gene>
    <name evidence="1" type="ordered locus">y1172</name>
</gene>
<evidence type="ECO:0000313" key="1">
    <source>
        <dbReference type="EMBL" id="AAM84750.1"/>
    </source>
</evidence>
<dbReference type="AlphaFoldDB" id="Q8CLJ6"/>
<protein>
    <submittedName>
        <fullName evidence="1">Uncharacterized protein</fullName>
    </submittedName>
</protein>
<dbReference type="HOGENOM" id="CLU_2756993_0_0_6"/>
<reference evidence="1 2" key="1">
    <citation type="journal article" date="2002" name="J. Bacteriol.">
        <title>Genome sequence of Yersinia pestis KIM.</title>
        <authorList>
            <person name="Deng W."/>
            <person name="Burland V."/>
            <person name="Plunkett G.III."/>
            <person name="Boutin A."/>
            <person name="Mayhew G.F."/>
            <person name="Liss P."/>
            <person name="Perna N.T."/>
            <person name="Rose D.J."/>
            <person name="Mau B."/>
            <person name="Zhou S."/>
            <person name="Schwartz D.C."/>
            <person name="Fetherston J.D."/>
            <person name="Lindler L.E."/>
            <person name="Brubaker R.R."/>
            <person name="Plana G.V."/>
            <person name="Straley S.C."/>
            <person name="McDonough K.A."/>
            <person name="Nilles M.L."/>
            <person name="Matson J.S."/>
            <person name="Blattner F.R."/>
            <person name="Perry R.D."/>
        </authorList>
    </citation>
    <scope>NUCLEOTIDE SEQUENCE [LARGE SCALE GENOMIC DNA]</scope>
    <source>
        <strain evidence="2">KIM10+ / Biovar Mediaevalis</strain>
    </source>
</reference>
<proteinExistence type="predicted"/>
<accession>Q8CLJ6</accession>
<evidence type="ECO:0000313" key="2">
    <source>
        <dbReference type="Proteomes" id="UP000002490"/>
    </source>
</evidence>
<sequence length="70" mass="7657">MLAGAMVGDLTPPITLNNRNITWHQDMFSFSSLTLSKDVLMLNQPDFVWCGISAKLSKVMHGLGYGCIGL</sequence>
<dbReference type="Proteomes" id="UP000002490">
    <property type="component" value="Chromosome"/>
</dbReference>